<evidence type="ECO:0000313" key="1">
    <source>
        <dbReference type="EMBL" id="CTQ67043.1"/>
    </source>
</evidence>
<dbReference type="InterPro" id="IPR027597">
    <property type="entry name" value="HprK-rel_B"/>
</dbReference>
<name>A0A0M6ZZQ7_9HYPH</name>
<keyword evidence="2" id="KW-1185">Reference proteome</keyword>
<dbReference type="STRING" id="388408.LAX5112_01189"/>
<dbReference type="InterPro" id="IPR027417">
    <property type="entry name" value="P-loop_NTPase"/>
</dbReference>
<protein>
    <recommendedName>
        <fullName evidence="3">HprK-related kinase B</fullName>
    </recommendedName>
</protein>
<organism evidence="1 2">
    <name type="scientific">Roseibium alexandrii</name>
    <dbReference type="NCBI Taxonomy" id="388408"/>
    <lineage>
        <taxon>Bacteria</taxon>
        <taxon>Pseudomonadati</taxon>
        <taxon>Pseudomonadota</taxon>
        <taxon>Alphaproteobacteria</taxon>
        <taxon>Hyphomicrobiales</taxon>
        <taxon>Stappiaceae</taxon>
        <taxon>Roseibium</taxon>
    </lineage>
</organism>
<dbReference type="SUPFAM" id="SSF53795">
    <property type="entry name" value="PEP carboxykinase-like"/>
    <property type="match status" value="1"/>
</dbReference>
<accession>A0A0M6ZZQ7</accession>
<dbReference type="Gene3D" id="3.40.50.300">
    <property type="entry name" value="P-loop containing nucleotide triphosphate hydrolases"/>
    <property type="match status" value="1"/>
</dbReference>
<gene>
    <name evidence="1" type="ORF">LAX5112_01189</name>
</gene>
<dbReference type="AlphaFoldDB" id="A0A0M6ZZQ7"/>
<sequence length="357" mass="39387">MRTAADVLAQLNRDGLPETLYLETGPVRLAVRCEVPMAVELRHHLKEALAEAGPVAATIDVLEGQNLSVQLDWIDWAREPGKAGRKDAYVELDDGRLVHKIRTGMTFLQSSQALAAFGHCLAYPNQVINFINTQILNICKRDGWEICHAAAVTDGHKGLAIAGLSGGGKSTAILRMMDLDTTRFVTNDRLMVRAAAKGTEGLGIPKNPRINPGTILHNPRLAPLLSDERKAELLDMPPEDLWQLEEKHDLFISEIYGPDRMSFTAPLTEFWVLNWSRSSTEPMRLVDADLTERPDLLGAIMKSAGPFFQDANGVFLRDDEPLEPDAYLQQLKSVRIREVTGAIDFDALAAAGKDLFA</sequence>
<proteinExistence type="predicted"/>
<dbReference type="OrthoDB" id="5443147at2"/>
<dbReference type="NCBIfam" id="TIGR04355">
    <property type="entry name" value="HprK_rel_B"/>
    <property type="match status" value="1"/>
</dbReference>
<evidence type="ECO:0008006" key="3">
    <source>
        <dbReference type="Google" id="ProtNLM"/>
    </source>
</evidence>
<dbReference type="RefSeq" id="WP_055671031.1">
    <property type="nucleotide sequence ID" value="NZ_CXWD01000004.1"/>
</dbReference>
<evidence type="ECO:0000313" key="2">
    <source>
        <dbReference type="Proteomes" id="UP000053235"/>
    </source>
</evidence>
<dbReference type="Proteomes" id="UP000053235">
    <property type="component" value="Unassembled WGS sequence"/>
</dbReference>
<dbReference type="EMBL" id="CXWD01000004">
    <property type="protein sequence ID" value="CTQ67043.1"/>
    <property type="molecule type" value="Genomic_DNA"/>
</dbReference>
<reference evidence="2" key="1">
    <citation type="submission" date="2015-07" db="EMBL/GenBank/DDBJ databases">
        <authorList>
            <person name="Rodrigo-Torres Lidia"/>
            <person name="Arahal R.David."/>
        </authorList>
    </citation>
    <scope>NUCLEOTIDE SEQUENCE [LARGE SCALE GENOMIC DNA]</scope>
    <source>
        <strain evidence="2">CECT 5112</strain>
    </source>
</reference>